<sequence length="59" mass="6731">KAKREGKDITSITVSCVVALTDWYVGSASTQIKQEEMEREWKCERSRILRIADHSTASM</sequence>
<name>A0A9I9CD40_CUCME</name>
<dbReference type="EnsemblPlants" id="MELO3C001656.2.1">
    <property type="protein sequence ID" value="MELO3C001656.2.1"/>
    <property type="gene ID" value="MELO3C001656.2"/>
</dbReference>
<proteinExistence type="predicted"/>
<evidence type="ECO:0000313" key="1">
    <source>
        <dbReference type="EnsemblPlants" id="MELO3C001656.2.1"/>
    </source>
</evidence>
<accession>A0A9I9CD40</accession>
<reference evidence="1" key="1">
    <citation type="submission" date="2023-03" db="UniProtKB">
        <authorList>
            <consortium name="EnsemblPlants"/>
        </authorList>
    </citation>
    <scope>IDENTIFICATION</scope>
</reference>
<protein>
    <submittedName>
        <fullName evidence="1">Uncharacterized protein</fullName>
    </submittedName>
</protein>
<organism evidence="1">
    <name type="scientific">Cucumis melo</name>
    <name type="common">Muskmelon</name>
    <dbReference type="NCBI Taxonomy" id="3656"/>
    <lineage>
        <taxon>Eukaryota</taxon>
        <taxon>Viridiplantae</taxon>
        <taxon>Streptophyta</taxon>
        <taxon>Embryophyta</taxon>
        <taxon>Tracheophyta</taxon>
        <taxon>Spermatophyta</taxon>
        <taxon>Magnoliopsida</taxon>
        <taxon>eudicotyledons</taxon>
        <taxon>Gunneridae</taxon>
        <taxon>Pentapetalae</taxon>
        <taxon>rosids</taxon>
        <taxon>fabids</taxon>
        <taxon>Cucurbitales</taxon>
        <taxon>Cucurbitaceae</taxon>
        <taxon>Benincaseae</taxon>
        <taxon>Cucumis</taxon>
    </lineage>
</organism>
<dbReference type="Gramene" id="MELO3C001656.2.1">
    <property type="protein sequence ID" value="MELO3C001656.2.1"/>
    <property type="gene ID" value="MELO3C001656.2"/>
</dbReference>
<dbReference type="AlphaFoldDB" id="A0A9I9CD40"/>